<dbReference type="InterPro" id="IPR006094">
    <property type="entry name" value="Oxid_FAD_bind_N"/>
</dbReference>
<sequence length="603" mass="65679">MPCWPTDAEWQEFNQTVEGALQATVPWAKPCFSGLSFGTAYDPTECAYVEQHYADNPLVGPMNVPCGPYREAQYGSFSQLNWESCGAQDCQLQSAAPQVLQPILRKCSLGRMSAYYVAATTPEHVQSTINFCKQHNIFMSIKNTGDDYVGRSAAANSLALWTWNMKSLDYVEDWTATDCPAVQYPNVGIMGAGIAANEAEAYFTSKGMQITAGAVQSVGLAGGYGQGGGHGALGPKYGLMVDNALEFDVVTADGRVRTINQCNDPDLFFAMRGGGGSTYAVLLNYKFKVFPEVPLYFYAFQADLSPFAQQPFALPINSPALSSAVTALANNQKMFVDNNISSYNFYYPQRVETYQVLPAGDEDALARFKDLNAAYQAALEAIPGATIKQNEYLTFQHQTDFADYTTSTAVRNTPQGYAEALAGRFIPRSQFNDDASIATLVKAFLAGLQESQNPLDALKPIAAQVYVTGPSGPNAPNQDGSETGVNTAWRDELWEVVYAGGWVQGTPQAAQDAITGLVHTSMDNLRDITPGGGCYMNEADVLEDDWQTAFFGENYGRLLDIKKQYDPTNFFNCWKCVGWTGAADPLYSCYAQSMNPLVATNPL</sequence>
<evidence type="ECO:0000256" key="2">
    <source>
        <dbReference type="ARBA" id="ARBA00023002"/>
    </source>
</evidence>
<dbReference type="Proteomes" id="UP001296104">
    <property type="component" value="Unassembled WGS sequence"/>
</dbReference>
<dbReference type="Pfam" id="PF08031">
    <property type="entry name" value="BBE"/>
    <property type="match status" value="1"/>
</dbReference>
<feature type="domain" description="FAD-binding PCMH-type" evidence="3">
    <location>
        <begin position="109"/>
        <end position="292"/>
    </location>
</feature>
<evidence type="ECO:0000313" key="4">
    <source>
        <dbReference type="EMBL" id="CAK4034810.1"/>
    </source>
</evidence>
<dbReference type="InterPro" id="IPR016166">
    <property type="entry name" value="FAD-bd_PCMH"/>
</dbReference>
<dbReference type="SUPFAM" id="SSF56176">
    <property type="entry name" value="FAD-binding/transporter-associated domain-like"/>
    <property type="match status" value="1"/>
</dbReference>
<organism evidence="4 5">
    <name type="scientific">Lecanosticta acicola</name>
    <dbReference type="NCBI Taxonomy" id="111012"/>
    <lineage>
        <taxon>Eukaryota</taxon>
        <taxon>Fungi</taxon>
        <taxon>Dikarya</taxon>
        <taxon>Ascomycota</taxon>
        <taxon>Pezizomycotina</taxon>
        <taxon>Dothideomycetes</taxon>
        <taxon>Dothideomycetidae</taxon>
        <taxon>Mycosphaerellales</taxon>
        <taxon>Mycosphaerellaceae</taxon>
        <taxon>Lecanosticta</taxon>
    </lineage>
</organism>
<comment type="similarity">
    <text evidence="1">Belongs to the oxygen-dependent FAD-linked oxidoreductase family.</text>
</comment>
<dbReference type="PROSITE" id="PS51387">
    <property type="entry name" value="FAD_PCMH"/>
    <property type="match status" value="1"/>
</dbReference>
<accession>A0AAI9EG11</accession>
<dbReference type="GO" id="GO:0016491">
    <property type="term" value="F:oxidoreductase activity"/>
    <property type="evidence" value="ECO:0007669"/>
    <property type="project" value="UniProtKB-KW"/>
</dbReference>
<dbReference type="InterPro" id="IPR016169">
    <property type="entry name" value="FAD-bd_PCMH_sub2"/>
</dbReference>
<dbReference type="InterPro" id="IPR036318">
    <property type="entry name" value="FAD-bd_PCMH-like_sf"/>
</dbReference>
<keyword evidence="5" id="KW-1185">Reference proteome</keyword>
<dbReference type="EMBL" id="CAVMBE010000138">
    <property type="protein sequence ID" value="CAK4034810.1"/>
    <property type="molecule type" value="Genomic_DNA"/>
</dbReference>
<dbReference type="Pfam" id="PF01565">
    <property type="entry name" value="FAD_binding_4"/>
    <property type="match status" value="1"/>
</dbReference>
<dbReference type="InterPro" id="IPR050432">
    <property type="entry name" value="FAD-linked_Oxidoreductases_BP"/>
</dbReference>
<reference evidence="4" key="1">
    <citation type="submission" date="2023-11" db="EMBL/GenBank/DDBJ databases">
        <authorList>
            <person name="Alioto T."/>
            <person name="Alioto T."/>
            <person name="Gomez Garrido J."/>
        </authorList>
    </citation>
    <scope>NUCLEOTIDE SEQUENCE</scope>
</reference>
<evidence type="ECO:0000313" key="5">
    <source>
        <dbReference type="Proteomes" id="UP001296104"/>
    </source>
</evidence>
<dbReference type="GO" id="GO:0071949">
    <property type="term" value="F:FAD binding"/>
    <property type="evidence" value="ECO:0007669"/>
    <property type="project" value="InterPro"/>
</dbReference>
<proteinExistence type="inferred from homology"/>
<comment type="caution">
    <text evidence="4">The sequence shown here is derived from an EMBL/GenBank/DDBJ whole genome shotgun (WGS) entry which is preliminary data.</text>
</comment>
<keyword evidence="2" id="KW-0560">Oxidoreductase</keyword>
<dbReference type="InterPro" id="IPR012951">
    <property type="entry name" value="BBE"/>
</dbReference>
<gene>
    <name evidence="4" type="ORF">LECACI_7A009968</name>
</gene>
<dbReference type="PANTHER" id="PTHR13878:SF91">
    <property type="entry name" value="FAD BINDING DOMAIN PROTEIN (AFU_ORTHOLOGUE AFUA_6G12070)-RELATED"/>
    <property type="match status" value="1"/>
</dbReference>
<evidence type="ECO:0000256" key="1">
    <source>
        <dbReference type="ARBA" id="ARBA00005466"/>
    </source>
</evidence>
<dbReference type="Gene3D" id="3.30.465.10">
    <property type="match status" value="2"/>
</dbReference>
<evidence type="ECO:0000259" key="3">
    <source>
        <dbReference type="PROSITE" id="PS51387"/>
    </source>
</evidence>
<protein>
    <submittedName>
        <fullName evidence="4">FAD-binding domain-containing</fullName>
    </submittedName>
</protein>
<dbReference type="PANTHER" id="PTHR13878">
    <property type="entry name" value="GULONOLACTONE OXIDASE"/>
    <property type="match status" value="1"/>
</dbReference>
<dbReference type="AlphaFoldDB" id="A0AAI9EG11"/>
<name>A0AAI9EG11_9PEZI</name>